<evidence type="ECO:0000259" key="2">
    <source>
        <dbReference type="Pfam" id="PF07883"/>
    </source>
</evidence>
<sequence>MTKLDLSKVPLKTGSIYPSPYAEMMAGRSSLRLGEAGGLTQFGVNLVILQPGAVSSLRHWHLAEDEFVMITQGACVMVRDAGETLMVAGDCVAFPANVPDGHHFINRSAEVAQFLVVGSKAKREVATYSDVDLVLTVEAGQASFSYKDGSTWVGPR</sequence>
<dbReference type="AlphaFoldDB" id="A0AA37U4R9"/>
<dbReference type="SUPFAM" id="SSF51182">
    <property type="entry name" value="RmlC-like cupins"/>
    <property type="match status" value="1"/>
</dbReference>
<dbReference type="InterPro" id="IPR051610">
    <property type="entry name" value="GPI/OXD"/>
</dbReference>
<dbReference type="CDD" id="cd02224">
    <property type="entry name" value="cupin_SPO2919-like"/>
    <property type="match status" value="1"/>
</dbReference>
<evidence type="ECO:0000313" key="4">
    <source>
        <dbReference type="Proteomes" id="UP001157355"/>
    </source>
</evidence>
<feature type="domain" description="Cupin type-2" evidence="2">
    <location>
        <begin position="46"/>
        <end position="117"/>
    </location>
</feature>
<keyword evidence="1" id="KW-0479">Metal-binding</keyword>
<dbReference type="Pfam" id="PF07883">
    <property type="entry name" value="Cupin_2"/>
    <property type="match status" value="1"/>
</dbReference>
<dbReference type="InterPro" id="IPR014710">
    <property type="entry name" value="RmlC-like_jellyroll"/>
</dbReference>
<dbReference type="Gene3D" id="2.60.120.10">
    <property type="entry name" value="Jelly Rolls"/>
    <property type="match status" value="1"/>
</dbReference>
<organism evidence="3 4">
    <name type="scientific">Cypionkella aquatica</name>
    <dbReference type="NCBI Taxonomy" id="1756042"/>
    <lineage>
        <taxon>Bacteria</taxon>
        <taxon>Pseudomonadati</taxon>
        <taxon>Pseudomonadota</taxon>
        <taxon>Alphaproteobacteria</taxon>
        <taxon>Rhodobacterales</taxon>
        <taxon>Paracoccaceae</taxon>
        <taxon>Cypionkella</taxon>
    </lineage>
</organism>
<evidence type="ECO:0000256" key="1">
    <source>
        <dbReference type="ARBA" id="ARBA00022723"/>
    </source>
</evidence>
<evidence type="ECO:0000313" key="3">
    <source>
        <dbReference type="EMBL" id="GLS87564.1"/>
    </source>
</evidence>
<dbReference type="RefSeq" id="WP_284325740.1">
    <property type="nucleotide sequence ID" value="NZ_BSPP01000008.1"/>
</dbReference>
<name>A0AA37U4R9_9RHOB</name>
<gene>
    <name evidence="3" type="ORF">GCM10010873_25380</name>
</gene>
<protein>
    <submittedName>
        <fullName evidence="3">Transcriptional regulator</fullName>
    </submittedName>
</protein>
<comment type="caution">
    <text evidence="3">The sequence shown here is derived from an EMBL/GenBank/DDBJ whole genome shotgun (WGS) entry which is preliminary data.</text>
</comment>
<dbReference type="PANTHER" id="PTHR35848">
    <property type="entry name" value="OXALATE-BINDING PROTEIN"/>
    <property type="match status" value="1"/>
</dbReference>
<dbReference type="Proteomes" id="UP001157355">
    <property type="component" value="Unassembled WGS sequence"/>
</dbReference>
<accession>A0AA37U4R9</accession>
<keyword evidence="4" id="KW-1185">Reference proteome</keyword>
<dbReference type="InterPro" id="IPR013096">
    <property type="entry name" value="Cupin_2"/>
</dbReference>
<reference evidence="3 4" key="1">
    <citation type="journal article" date="2014" name="Int. J. Syst. Evol. Microbiol.">
        <title>Complete genome sequence of Corynebacterium casei LMG S-19264T (=DSM 44701T), isolated from a smear-ripened cheese.</title>
        <authorList>
            <consortium name="US DOE Joint Genome Institute (JGI-PGF)"/>
            <person name="Walter F."/>
            <person name="Albersmeier A."/>
            <person name="Kalinowski J."/>
            <person name="Ruckert C."/>
        </authorList>
    </citation>
    <scope>NUCLEOTIDE SEQUENCE [LARGE SCALE GENOMIC DNA]</scope>
    <source>
        <strain evidence="3 4">NBRC 111766</strain>
    </source>
</reference>
<dbReference type="InterPro" id="IPR011051">
    <property type="entry name" value="RmlC_Cupin_sf"/>
</dbReference>
<dbReference type="PANTHER" id="PTHR35848:SF9">
    <property type="entry name" value="SLL1358 PROTEIN"/>
    <property type="match status" value="1"/>
</dbReference>
<dbReference type="GO" id="GO:0046872">
    <property type="term" value="F:metal ion binding"/>
    <property type="evidence" value="ECO:0007669"/>
    <property type="project" value="UniProtKB-KW"/>
</dbReference>
<dbReference type="EMBL" id="BSPP01000008">
    <property type="protein sequence ID" value="GLS87564.1"/>
    <property type="molecule type" value="Genomic_DNA"/>
</dbReference>
<proteinExistence type="predicted"/>